<dbReference type="SUPFAM" id="SSF54211">
    <property type="entry name" value="Ribosomal protein S5 domain 2-like"/>
    <property type="match status" value="1"/>
</dbReference>
<dbReference type="InterPro" id="IPR003594">
    <property type="entry name" value="HATPase_dom"/>
</dbReference>
<keyword evidence="4" id="KW-0143">Chaperone</keyword>
<evidence type="ECO:0000256" key="3">
    <source>
        <dbReference type="ARBA" id="ARBA00022840"/>
    </source>
</evidence>
<dbReference type="Pfam" id="PF00183">
    <property type="entry name" value="HSP90"/>
    <property type="match status" value="1"/>
</dbReference>
<dbReference type="NCBIfam" id="NF003555">
    <property type="entry name" value="PRK05218.1"/>
    <property type="match status" value="1"/>
</dbReference>
<feature type="binding site" evidence="5">
    <location>
        <position position="85"/>
    </location>
    <ligand>
        <name>ATP</name>
        <dbReference type="ChEBI" id="CHEBI:30616"/>
    </ligand>
</feature>
<dbReference type="STRING" id="4829.A0A168SW07"/>
<keyword evidence="7" id="KW-0732">Signal</keyword>
<dbReference type="PANTHER" id="PTHR11528">
    <property type="entry name" value="HEAT SHOCK PROTEIN 90 FAMILY MEMBER"/>
    <property type="match status" value="1"/>
</dbReference>
<feature type="chain" id="PRO_5007900353" description="Histidine kinase/HSP90-like ATPase domain-containing protein" evidence="7">
    <location>
        <begin position="28"/>
        <end position="786"/>
    </location>
</feature>
<dbReference type="HAMAP" id="MF_00505">
    <property type="entry name" value="HSP90"/>
    <property type="match status" value="1"/>
</dbReference>
<evidence type="ECO:0000256" key="5">
    <source>
        <dbReference type="PIRSR" id="PIRSR002583-1"/>
    </source>
</evidence>
<feature type="region of interest" description="Disordered" evidence="6">
    <location>
        <begin position="741"/>
        <end position="770"/>
    </location>
</feature>
<dbReference type="Gene3D" id="3.40.50.11260">
    <property type="match status" value="1"/>
</dbReference>
<feature type="binding site" evidence="5">
    <location>
        <begin position="172"/>
        <end position="177"/>
    </location>
    <ligand>
        <name>ATP</name>
        <dbReference type="ChEBI" id="CHEBI:30616"/>
    </ligand>
</feature>
<dbReference type="SUPFAM" id="SSF55874">
    <property type="entry name" value="ATPase domain of HSP90 chaperone/DNA topoisomerase II/histidine kinase"/>
    <property type="match status" value="1"/>
</dbReference>
<evidence type="ECO:0000256" key="4">
    <source>
        <dbReference type="ARBA" id="ARBA00023186"/>
    </source>
</evidence>
<feature type="binding site" evidence="5">
    <location>
        <begin position="151"/>
        <end position="152"/>
    </location>
    <ligand>
        <name>ATP</name>
        <dbReference type="ChEBI" id="CHEBI:30616"/>
    </ligand>
</feature>
<name>A0A168SW07_ABSGL</name>
<dbReference type="PIRSF" id="PIRSF002583">
    <property type="entry name" value="Hsp90"/>
    <property type="match status" value="1"/>
</dbReference>
<dbReference type="OrthoDB" id="28737at2759"/>
<dbReference type="InterPro" id="IPR037196">
    <property type="entry name" value="HSP90_C"/>
</dbReference>
<dbReference type="CDD" id="cd16927">
    <property type="entry name" value="HATPase_Hsp90-like"/>
    <property type="match status" value="1"/>
</dbReference>
<dbReference type="FunFam" id="3.30.565.10:FF:000005">
    <property type="entry name" value="Heat shock protein 90"/>
    <property type="match status" value="1"/>
</dbReference>
<reference evidence="9" key="1">
    <citation type="submission" date="2016-04" db="EMBL/GenBank/DDBJ databases">
        <authorList>
            <person name="Evans L.H."/>
            <person name="Alamgir A."/>
            <person name="Owens N."/>
            <person name="Weber N.D."/>
            <person name="Virtaneva K."/>
            <person name="Barbian K."/>
            <person name="Babar A."/>
            <person name="Rosenke K."/>
        </authorList>
    </citation>
    <scope>NUCLEOTIDE SEQUENCE [LARGE SCALE GENOMIC DNA]</scope>
    <source>
        <strain evidence="9">CBS 101.48</strain>
    </source>
</reference>
<dbReference type="Gene3D" id="3.30.230.80">
    <property type="match status" value="1"/>
</dbReference>
<evidence type="ECO:0000256" key="2">
    <source>
        <dbReference type="ARBA" id="ARBA00022741"/>
    </source>
</evidence>
<dbReference type="PRINTS" id="PR00775">
    <property type="entry name" value="HEATSHOCK90"/>
</dbReference>
<comment type="similarity">
    <text evidence="1">Belongs to the heat shock protein 90 family.</text>
</comment>
<feature type="binding site" evidence="5">
    <location>
        <position position="225"/>
    </location>
    <ligand>
        <name>ATP</name>
        <dbReference type="ChEBI" id="CHEBI:30616"/>
    </ligand>
</feature>
<organism evidence="9">
    <name type="scientific">Absidia glauca</name>
    <name type="common">Pin mould</name>
    <dbReference type="NCBI Taxonomy" id="4829"/>
    <lineage>
        <taxon>Eukaryota</taxon>
        <taxon>Fungi</taxon>
        <taxon>Fungi incertae sedis</taxon>
        <taxon>Mucoromycota</taxon>
        <taxon>Mucoromycotina</taxon>
        <taxon>Mucoromycetes</taxon>
        <taxon>Mucorales</taxon>
        <taxon>Cunninghamellaceae</taxon>
        <taxon>Absidia</taxon>
    </lineage>
</organism>
<dbReference type="Pfam" id="PF13589">
    <property type="entry name" value="HATPase_c_3"/>
    <property type="match status" value="1"/>
</dbReference>
<dbReference type="EMBL" id="LT554985">
    <property type="protein sequence ID" value="SAM09039.1"/>
    <property type="molecule type" value="Genomic_DNA"/>
</dbReference>
<feature type="binding site" evidence="5">
    <location>
        <position position="89"/>
    </location>
    <ligand>
        <name>ATP</name>
        <dbReference type="ChEBI" id="CHEBI:30616"/>
    </ligand>
</feature>
<dbReference type="InterPro" id="IPR020575">
    <property type="entry name" value="Hsp90_N"/>
</dbReference>
<feature type="region of interest" description="Disordered" evidence="6">
    <location>
        <begin position="271"/>
        <end position="306"/>
    </location>
</feature>
<evidence type="ECO:0000313" key="10">
    <source>
        <dbReference type="Proteomes" id="UP000078561"/>
    </source>
</evidence>
<evidence type="ECO:0000256" key="1">
    <source>
        <dbReference type="ARBA" id="ARBA00008239"/>
    </source>
</evidence>
<dbReference type="Gene3D" id="1.20.120.790">
    <property type="entry name" value="Heat shock protein 90, C-terminal domain"/>
    <property type="match status" value="1"/>
</dbReference>
<dbReference type="GO" id="GO:0140662">
    <property type="term" value="F:ATP-dependent protein folding chaperone"/>
    <property type="evidence" value="ECO:0007669"/>
    <property type="project" value="InterPro"/>
</dbReference>
<feature type="binding site" evidence="5">
    <location>
        <position position="136"/>
    </location>
    <ligand>
        <name>ATP</name>
        <dbReference type="ChEBI" id="CHEBI:30616"/>
    </ligand>
</feature>
<dbReference type="GO" id="GO:0051082">
    <property type="term" value="F:unfolded protein binding"/>
    <property type="evidence" value="ECO:0007669"/>
    <property type="project" value="InterPro"/>
</dbReference>
<dbReference type="SMART" id="SM00387">
    <property type="entry name" value="HATPase_c"/>
    <property type="match status" value="1"/>
</dbReference>
<dbReference type="InterPro" id="IPR001404">
    <property type="entry name" value="Hsp90_fam"/>
</dbReference>
<feature type="signal peptide" evidence="7">
    <location>
        <begin position="1"/>
        <end position="27"/>
    </location>
</feature>
<feature type="binding site" evidence="5">
    <location>
        <position position="144"/>
    </location>
    <ligand>
        <name>ATP</name>
        <dbReference type="ChEBI" id="CHEBI:30616"/>
    </ligand>
</feature>
<accession>A0A168SW07</accession>
<keyword evidence="3 5" id="KW-0067">ATP-binding</keyword>
<feature type="domain" description="Histidine kinase/HSP90-like ATPase" evidence="8">
    <location>
        <begin position="78"/>
        <end position="235"/>
    </location>
</feature>
<dbReference type="PROSITE" id="PS51257">
    <property type="entry name" value="PROKAR_LIPOPROTEIN"/>
    <property type="match status" value="1"/>
</dbReference>
<proteinExistence type="inferred from homology"/>
<evidence type="ECO:0000256" key="6">
    <source>
        <dbReference type="SAM" id="MobiDB-lite"/>
    </source>
</evidence>
<feature type="binding site" evidence="5">
    <location>
        <position position="131"/>
    </location>
    <ligand>
        <name>ATP</name>
        <dbReference type="ChEBI" id="CHEBI:30616"/>
    </ligand>
</feature>
<feature type="binding site" evidence="5">
    <location>
        <position position="150"/>
    </location>
    <ligand>
        <name>ATP</name>
        <dbReference type="ChEBI" id="CHEBI:30616"/>
    </ligand>
</feature>
<dbReference type="GO" id="GO:0016887">
    <property type="term" value="F:ATP hydrolysis activity"/>
    <property type="evidence" value="ECO:0007669"/>
    <property type="project" value="InterPro"/>
</dbReference>
<keyword evidence="10" id="KW-1185">Reference proteome</keyword>
<protein>
    <recommendedName>
        <fullName evidence="8">Histidine kinase/HSP90-like ATPase domain-containing protein</fullName>
    </recommendedName>
</protein>
<gene>
    <name evidence="9" type="primary">ABSGL_14713.1 scaffold 14966</name>
</gene>
<dbReference type="InParanoid" id="A0A168SW07"/>
<dbReference type="SUPFAM" id="SSF110942">
    <property type="entry name" value="HSP90 C-terminal domain"/>
    <property type="match status" value="1"/>
</dbReference>
<evidence type="ECO:0000259" key="8">
    <source>
        <dbReference type="SMART" id="SM00387"/>
    </source>
</evidence>
<dbReference type="Proteomes" id="UP000078561">
    <property type="component" value="Unassembled WGS sequence"/>
</dbReference>
<feature type="compositionally biased region" description="Acidic residues" evidence="6">
    <location>
        <begin position="279"/>
        <end position="294"/>
    </location>
</feature>
<keyword evidence="2 5" id="KW-0547">Nucleotide-binding</keyword>
<dbReference type="InterPro" id="IPR020568">
    <property type="entry name" value="Ribosomal_Su5_D2-typ_SF"/>
</dbReference>
<dbReference type="OMA" id="HMERLMA"/>
<dbReference type="GO" id="GO:0005524">
    <property type="term" value="F:ATP binding"/>
    <property type="evidence" value="ECO:0007669"/>
    <property type="project" value="UniProtKB-KW"/>
</dbReference>
<evidence type="ECO:0000313" key="9">
    <source>
        <dbReference type="EMBL" id="SAM09039.1"/>
    </source>
</evidence>
<feature type="binding site" evidence="5">
    <location>
        <position position="425"/>
    </location>
    <ligand>
        <name>ATP</name>
        <dbReference type="ChEBI" id="CHEBI:30616"/>
    </ligand>
</feature>
<evidence type="ECO:0000256" key="7">
    <source>
        <dbReference type="SAM" id="SignalP"/>
    </source>
</evidence>
<dbReference type="Gene3D" id="3.30.565.10">
    <property type="entry name" value="Histidine kinase-like ATPase, C-terminal domain"/>
    <property type="match status" value="1"/>
</dbReference>
<dbReference type="InterPro" id="IPR036890">
    <property type="entry name" value="HATPase_C_sf"/>
</dbReference>
<dbReference type="AlphaFoldDB" id="A0A168SW07"/>
<sequence>MKVSKVHCLLVVLVLSLLGACVPSVSADAQQIVINDHAEGRTQGLAADQVEQLETEKFTFQTEISRLMSLIINSLYKSREIFLRELISNASDALDKIRFMALTDPSALATQEDLTISIAADPETNSLIITDTGIGMTREQLMKNLGTIAKSGTSEFLEKLESAKGDVTQIGQFGVGFYSVFLVADKVTVASKSNDDPDQHVWMSEAVDDFVIAKDPRGNTLGRGTQITIHLKDGALEFLNQDTLKGLVAKYSEFINFPILVWSSRNETVTKAAPTTEKQDDDDDLLEESLDKDDSDAPKEEEQETRTVYSWDRVNTLKPIWMRNNKDVSDEDYVDFYRSFTKNPSGEALTWSHYKGEGDVEFRSLIYVPSAADPNFFQNLAEKVHNVKLFVKRVFITDEFDLFPKWLSFLKGVVDADDLPLNVSRETLQKHKSLRTISKHLVKKSLDMFAQLAKQDEEKYTTFIKQFGSALKYGAIESNTHRKKVASLLRFASSYDPSGPTVSLDGYITRMKANQKSMYYLSGMSISEVENSPFLEQLLARGYEVLYMVDPIDEMLVQNMPGYNGKMFVNIAKGVLSFGDDEELDPQDTDAATKYQPLFDWLKTTLSNHVDKVISSKRLTKSPMAIVANDFGLTGHMERLMAAQGGESKSQQDMMLNMMKMQKKTLEINPAHPIIKTLLERVESNDVDGDMTDLVTVLYETTSIRSGYPLADITGFTKRVETIIRRGVGVSLEEEAEVNVKEAAEKTKEEQDKDDELRKQSEEIDLKNDATDVDDDDLLARLHDEL</sequence>